<dbReference type="GO" id="GO:0005634">
    <property type="term" value="C:nucleus"/>
    <property type="evidence" value="ECO:0007669"/>
    <property type="project" value="TreeGrafter"/>
</dbReference>
<feature type="compositionally biased region" description="Polar residues" evidence="7">
    <location>
        <begin position="1035"/>
        <end position="1057"/>
    </location>
</feature>
<feature type="chain" id="PRO_5022848238" description="C2H2-type domain-containing protein" evidence="8">
    <location>
        <begin position="21"/>
        <end position="1548"/>
    </location>
</feature>
<evidence type="ECO:0000256" key="3">
    <source>
        <dbReference type="ARBA" id="ARBA00022771"/>
    </source>
</evidence>
<evidence type="ECO:0000259" key="9">
    <source>
        <dbReference type="PROSITE" id="PS50157"/>
    </source>
</evidence>
<keyword evidence="2" id="KW-0677">Repeat</keyword>
<feature type="region of interest" description="Disordered" evidence="7">
    <location>
        <begin position="1396"/>
        <end position="1471"/>
    </location>
</feature>
<feature type="compositionally biased region" description="Polar residues" evidence="7">
    <location>
        <begin position="296"/>
        <end position="308"/>
    </location>
</feature>
<keyword evidence="11" id="KW-1185">Reference proteome</keyword>
<proteinExistence type="predicted"/>
<accession>A0A5D3AW01</accession>
<dbReference type="Gene3D" id="3.30.160.60">
    <property type="entry name" value="Classic Zinc Finger"/>
    <property type="match status" value="1"/>
</dbReference>
<dbReference type="EMBL" id="NIDF01000050">
    <property type="protein sequence ID" value="TYJ54918.1"/>
    <property type="molecule type" value="Genomic_DNA"/>
</dbReference>
<reference evidence="10 11" key="1">
    <citation type="submission" date="2017-05" db="EMBL/GenBank/DDBJ databases">
        <title>The Genome Sequence of Tsuchiyaea wingfieldii DSM 27421.</title>
        <authorList>
            <person name="Cuomo C."/>
            <person name="Passer A."/>
            <person name="Billmyre B."/>
            <person name="Heitman J."/>
        </authorList>
    </citation>
    <scope>NUCLEOTIDE SEQUENCE [LARGE SCALE GENOMIC DNA]</scope>
    <source>
        <strain evidence="10 11">DSM 27421</strain>
    </source>
</reference>
<name>A0A5D3AW01_9TREE</name>
<dbReference type="SMART" id="SM00355">
    <property type="entry name" value="ZnF_C2H2"/>
    <property type="match status" value="4"/>
</dbReference>
<keyword evidence="1" id="KW-0479">Metal-binding</keyword>
<feature type="compositionally biased region" description="Basic and acidic residues" evidence="7">
    <location>
        <begin position="1203"/>
        <end position="1227"/>
    </location>
</feature>
<dbReference type="PANTHER" id="PTHR24394:SF44">
    <property type="entry name" value="ZINC FINGER PROTEIN 271-LIKE"/>
    <property type="match status" value="1"/>
</dbReference>
<keyword evidence="3 6" id="KW-0863">Zinc-finger</keyword>
<feature type="region of interest" description="Disordered" evidence="7">
    <location>
        <begin position="586"/>
        <end position="630"/>
    </location>
</feature>
<feature type="compositionally biased region" description="Acidic residues" evidence="7">
    <location>
        <begin position="1009"/>
        <end position="1019"/>
    </location>
</feature>
<evidence type="ECO:0000256" key="5">
    <source>
        <dbReference type="ARBA" id="ARBA00023242"/>
    </source>
</evidence>
<dbReference type="PROSITE" id="PS50157">
    <property type="entry name" value="ZINC_FINGER_C2H2_2"/>
    <property type="match status" value="1"/>
</dbReference>
<feature type="region of interest" description="Disordered" evidence="7">
    <location>
        <begin position="1502"/>
        <end position="1548"/>
    </location>
</feature>
<keyword evidence="8" id="KW-0732">Signal</keyword>
<comment type="caution">
    <text evidence="10">The sequence shown here is derived from an EMBL/GenBank/DDBJ whole genome shotgun (WGS) entry which is preliminary data.</text>
</comment>
<feature type="compositionally biased region" description="Basic and acidic residues" evidence="7">
    <location>
        <begin position="836"/>
        <end position="847"/>
    </location>
</feature>
<dbReference type="Proteomes" id="UP000322245">
    <property type="component" value="Unassembled WGS sequence"/>
</dbReference>
<feature type="compositionally biased region" description="Polar residues" evidence="7">
    <location>
        <begin position="800"/>
        <end position="809"/>
    </location>
</feature>
<feature type="compositionally biased region" description="Basic and acidic residues" evidence="7">
    <location>
        <begin position="328"/>
        <end position="337"/>
    </location>
</feature>
<evidence type="ECO:0000256" key="7">
    <source>
        <dbReference type="SAM" id="MobiDB-lite"/>
    </source>
</evidence>
<keyword evidence="5" id="KW-0539">Nucleus</keyword>
<dbReference type="GO" id="GO:0008270">
    <property type="term" value="F:zinc ion binding"/>
    <property type="evidence" value="ECO:0007669"/>
    <property type="project" value="UniProtKB-KW"/>
</dbReference>
<feature type="compositionally biased region" description="Basic and acidic residues" evidence="7">
    <location>
        <begin position="1447"/>
        <end position="1460"/>
    </location>
</feature>
<feature type="signal peptide" evidence="8">
    <location>
        <begin position="1"/>
        <end position="20"/>
    </location>
</feature>
<evidence type="ECO:0000256" key="4">
    <source>
        <dbReference type="ARBA" id="ARBA00022833"/>
    </source>
</evidence>
<feature type="compositionally biased region" description="Basic and acidic residues" evidence="7">
    <location>
        <begin position="1158"/>
        <end position="1180"/>
    </location>
</feature>
<dbReference type="InterPro" id="IPR013087">
    <property type="entry name" value="Znf_C2H2_type"/>
</dbReference>
<dbReference type="PROSITE" id="PS00028">
    <property type="entry name" value="ZINC_FINGER_C2H2_1"/>
    <property type="match status" value="3"/>
</dbReference>
<feature type="region of interest" description="Disordered" evidence="7">
    <location>
        <begin position="1107"/>
        <end position="1145"/>
    </location>
</feature>
<feature type="region of interest" description="Disordered" evidence="7">
    <location>
        <begin position="716"/>
        <end position="755"/>
    </location>
</feature>
<dbReference type="GO" id="GO:0000981">
    <property type="term" value="F:DNA-binding transcription factor activity, RNA polymerase II-specific"/>
    <property type="evidence" value="ECO:0007669"/>
    <property type="project" value="TreeGrafter"/>
</dbReference>
<feature type="compositionally biased region" description="Low complexity" evidence="7">
    <location>
        <begin position="607"/>
        <end position="617"/>
    </location>
</feature>
<feature type="compositionally biased region" description="Polar residues" evidence="7">
    <location>
        <begin position="1126"/>
        <end position="1137"/>
    </location>
</feature>
<evidence type="ECO:0000313" key="11">
    <source>
        <dbReference type="Proteomes" id="UP000322245"/>
    </source>
</evidence>
<evidence type="ECO:0000313" key="10">
    <source>
        <dbReference type="EMBL" id="TYJ54918.1"/>
    </source>
</evidence>
<feature type="region of interest" description="Disordered" evidence="7">
    <location>
        <begin position="773"/>
        <end position="862"/>
    </location>
</feature>
<gene>
    <name evidence="10" type="ORF">B9479_004426</name>
</gene>
<feature type="compositionally biased region" description="Polar residues" evidence="7">
    <location>
        <begin position="1461"/>
        <end position="1471"/>
    </location>
</feature>
<feature type="compositionally biased region" description="Low complexity" evidence="7">
    <location>
        <begin position="773"/>
        <end position="784"/>
    </location>
</feature>
<feature type="region of interest" description="Disordered" evidence="7">
    <location>
        <begin position="1157"/>
        <end position="1227"/>
    </location>
</feature>
<protein>
    <recommendedName>
        <fullName evidence="9">C2H2-type domain-containing protein</fullName>
    </recommendedName>
</protein>
<feature type="compositionally biased region" description="Low complexity" evidence="7">
    <location>
        <begin position="244"/>
        <end position="253"/>
    </location>
</feature>
<evidence type="ECO:0000256" key="6">
    <source>
        <dbReference type="PROSITE-ProRule" id="PRU00042"/>
    </source>
</evidence>
<feature type="compositionally biased region" description="Polar residues" evidence="7">
    <location>
        <begin position="1183"/>
        <end position="1202"/>
    </location>
</feature>
<sequence>MPFIASALDTAFLVAILASAFISPPPSNPCACDCTCGRKYRLPAQYASDVKSAGNEQARHAGSEELAVTGEEETEQQEVAVTGEEEAEQQEVAVTGKEEAEQQVVADAAVAISPLQPSLLEADSAPVPEETEQQEVAVTGEEEAEQQEVAVTGKEEAEQQVVADAAVAISPLQPSLLEADSAPVPEETEQQVVAVTGEEEAEKQVVAETGEEEAEQQVVADAAVAISPLQPSLLEADSVPVPIQSSIPQPASPEIHAQPAISPKEPEELTKLPTPVSSVDQTEFEDDGSNLEVDMTTPTTSPGQQLNRRVNDDDMGNERYTTVAKPQNTREDPKLDKPISAYQGRPLPPHQVRSSEDTNDPNYDYRFSLSDTLGATSRKANKAKFVCRLCNKQFKNQIALQSHHTSVHSLPAKPVQRRMSGIQSRDIQTSPIVAPPATEKASSLDDGFEPQTMCDVCQEDFGNITTLRQHKQEKHSWAVLCPECLMFFNQAQEATDHYQLIHGIAPTNLLKTQRMLDTLKKPAPTPDPVHFPPLAPVPPRKRDYQILASYDSHIIRKEHHCSRCDMVFSDAWELDEHVNSPYSHGGANLTPDNFPPLSSDRAHIEPLSNSNLNSDLNAQPKPSSTYPAYPQSAWDSSMPAFSLASPLADSPQSVHGVVAEAKLTTEEDEEVSGESASVAMFKQSSIGEKPLEHDVLEEAPKIHQVEAEVKQVNVQAEAVEEGEAQKEQSGEQAKAVSEPGSDNPLPVSKAFSPESEGFDENLETIDSSVTGALSSVDGSSSVASRDLLPTAPIHPKPLDTPTSMSGASSHSEEKPAAPFVSKAAKRRLLKNSQLSKAEKKALAKEVYRGAPKPKKVKQPKAQKLDAFFSSDEDFDEELPSDCEMLGGDTARYSVQLQILKGKEPQQASRQVEDAAAAPEIKAPNGRGALPMSLYAEARSNLPAKRYEVDSDDELDDSAVQSEKRSSSDAVEGTFVVEPPAPSDLEPIQNEEEVIEIRRAPYKSHSPYDDWSDEEEEPAIDPDALSESVEKPTQLVEASTESAIVIPSDSQEPATTPVHTLPEGVQLLFGDKVREPEDYPLPPSPVWEASAYDGPIEDFDAIRASIRAGQASVSEQDASAVSLAISEGSSDNSSQTRTALEDVGAGDVDAVAAASAILEIRESPVESHKTEEISQDSDREGTPGLSSSLITPNTPLSSNSSQNHSEDEHTFQREVGGHSSEDDRSRDRYIYNFAPPELETAWAPARSTENSWADFDQDEAEIARRLAELEAEQAAVAAKEFDNGLPDLDQAAMIGNIEFQVPSFDFSESDTITASDTPPQKLSASEVENKEVIVTPTEPTLSPSIPATTGRGVWDAAHEVTRIVISRKAAAPPLDLAPVRHPSDEYAGQWTNNAPRYQNQARRDGPNGHHSTGGQGSNVYRSRGSGWQPEAARRNSQGISALAKMRSTRPEVLAREAEQAKRANSTSVRSSSFYATDDSGWFSLDGLGENVYDMDSGWNLDRRQSVGRRGSGIPRSVNSSTGSDGRPSSPMGTNEWGALPEVQGDTGGW</sequence>
<evidence type="ECO:0000256" key="2">
    <source>
        <dbReference type="ARBA" id="ARBA00022737"/>
    </source>
</evidence>
<feature type="region of interest" description="Disordered" evidence="7">
    <location>
        <begin position="901"/>
        <end position="1059"/>
    </location>
</feature>
<feature type="compositionally biased region" description="Basic residues" evidence="7">
    <location>
        <begin position="851"/>
        <end position="860"/>
    </location>
</feature>
<organism evidence="10 11">
    <name type="scientific">Cryptococcus floricola</name>
    <dbReference type="NCBI Taxonomy" id="2591691"/>
    <lineage>
        <taxon>Eukaryota</taxon>
        <taxon>Fungi</taxon>
        <taxon>Dikarya</taxon>
        <taxon>Basidiomycota</taxon>
        <taxon>Agaricomycotina</taxon>
        <taxon>Tremellomycetes</taxon>
        <taxon>Tremellales</taxon>
        <taxon>Cryptococcaceae</taxon>
        <taxon>Cryptococcus</taxon>
    </lineage>
</organism>
<dbReference type="PANTHER" id="PTHR24394">
    <property type="entry name" value="ZINC FINGER PROTEIN"/>
    <property type="match status" value="1"/>
</dbReference>
<evidence type="ECO:0000256" key="8">
    <source>
        <dbReference type="SAM" id="SignalP"/>
    </source>
</evidence>
<keyword evidence="4" id="KW-0862">Zinc</keyword>
<evidence type="ECO:0000256" key="1">
    <source>
        <dbReference type="ARBA" id="ARBA00022723"/>
    </source>
</evidence>
<feature type="domain" description="C2H2-type" evidence="9">
    <location>
        <begin position="385"/>
        <end position="413"/>
    </location>
</feature>
<feature type="region of interest" description="Disordered" evidence="7">
    <location>
        <begin position="244"/>
        <end position="361"/>
    </location>
</feature>